<keyword evidence="1" id="KW-0472">Membrane</keyword>
<keyword evidence="1" id="KW-1133">Transmembrane helix</keyword>
<comment type="caution">
    <text evidence="2">The sequence shown here is derived from an EMBL/GenBank/DDBJ whole genome shotgun (WGS) entry which is preliminary data.</text>
</comment>
<sequence length="142" mass="14112">MALRRRLRPGDLAAGFVALAGLTLVHRPGPRGRRTPGGRAFALLVAVAVAVAVAVGIGAAAVGLCACARPGYVADRPAALRRAARDAVRAPSGSGPVVLAVATAALSAWMLLPLAFLVPGPPAPTLTAVDLRGNGVASRTGV</sequence>
<proteinExistence type="predicted"/>
<dbReference type="RefSeq" id="WP_192781759.1">
    <property type="nucleotide sequence ID" value="NZ_JADBGF010000001.1"/>
</dbReference>
<keyword evidence="1" id="KW-0812">Transmembrane</keyword>
<accession>A0A8I0PGF9</accession>
<protein>
    <submittedName>
        <fullName evidence="2">Drug/metabolite transporter (DMT)-like permease</fullName>
    </submittedName>
</protein>
<reference evidence="2 3" key="1">
    <citation type="submission" date="2020-10" db="EMBL/GenBank/DDBJ databases">
        <title>Sequencing the genomes of 1000 actinobacteria strains.</title>
        <authorList>
            <person name="Klenk H.-P."/>
        </authorList>
    </citation>
    <scope>NUCLEOTIDE SEQUENCE [LARGE SCALE GENOMIC DNA]</scope>
    <source>
        <strain evidence="2 3">DSM 41803</strain>
    </source>
</reference>
<dbReference type="Proteomes" id="UP000629287">
    <property type="component" value="Unassembled WGS sequence"/>
</dbReference>
<name>A0A8I0PGF9_9ACTN</name>
<dbReference type="AlphaFoldDB" id="A0A8I0PGF9"/>
<evidence type="ECO:0000313" key="3">
    <source>
        <dbReference type="Proteomes" id="UP000629287"/>
    </source>
</evidence>
<dbReference type="GeneID" id="86831745"/>
<evidence type="ECO:0000313" key="2">
    <source>
        <dbReference type="EMBL" id="MBE1601113.1"/>
    </source>
</evidence>
<feature type="transmembrane region" description="Helical" evidence="1">
    <location>
        <begin position="88"/>
        <end position="112"/>
    </location>
</feature>
<dbReference type="EMBL" id="JADBGF010000001">
    <property type="protein sequence ID" value="MBE1601113.1"/>
    <property type="molecule type" value="Genomic_DNA"/>
</dbReference>
<keyword evidence="3" id="KW-1185">Reference proteome</keyword>
<gene>
    <name evidence="2" type="ORF">H4687_007242</name>
</gene>
<feature type="transmembrane region" description="Helical" evidence="1">
    <location>
        <begin position="41"/>
        <end position="67"/>
    </location>
</feature>
<organism evidence="2 3">
    <name type="scientific">Streptomyces stelliscabiei</name>
    <dbReference type="NCBI Taxonomy" id="146820"/>
    <lineage>
        <taxon>Bacteria</taxon>
        <taxon>Bacillati</taxon>
        <taxon>Actinomycetota</taxon>
        <taxon>Actinomycetes</taxon>
        <taxon>Kitasatosporales</taxon>
        <taxon>Streptomycetaceae</taxon>
        <taxon>Streptomyces</taxon>
    </lineage>
</organism>
<evidence type="ECO:0000256" key="1">
    <source>
        <dbReference type="SAM" id="Phobius"/>
    </source>
</evidence>